<evidence type="ECO:0000313" key="2">
    <source>
        <dbReference type="Proteomes" id="UP000515703"/>
    </source>
</evidence>
<dbReference type="RefSeq" id="WP_269140604.1">
    <property type="nucleotide sequence ID" value="NZ_AP023368.1"/>
</dbReference>
<organism evidence="1 2">
    <name type="scientific">Anaerocolumna chitinilytica</name>
    <dbReference type="NCBI Taxonomy" id="1727145"/>
    <lineage>
        <taxon>Bacteria</taxon>
        <taxon>Bacillati</taxon>
        <taxon>Bacillota</taxon>
        <taxon>Clostridia</taxon>
        <taxon>Lachnospirales</taxon>
        <taxon>Lachnospiraceae</taxon>
        <taxon>Anaerocolumna</taxon>
    </lineage>
</organism>
<protein>
    <submittedName>
        <fullName evidence="1">Uncharacterized protein</fullName>
    </submittedName>
</protein>
<keyword evidence="2" id="KW-1185">Reference proteome</keyword>
<sequence length="43" mass="4379">MDFLVKNNNASILASGCSTNISCPPLSCGVNCGSLTTGCMIKL</sequence>
<reference evidence="1 2" key="2">
    <citation type="submission" date="2020-08" db="EMBL/GenBank/DDBJ databases">
        <authorList>
            <person name="Ueki A."/>
            <person name="Tonouchi A."/>
        </authorList>
    </citation>
    <scope>NUCLEOTIDE SEQUENCE [LARGE SCALE GENOMIC DNA]</scope>
    <source>
        <strain evidence="1 2">CTTW</strain>
    </source>
</reference>
<gene>
    <name evidence="1" type="ORF">bsdcttw_30820</name>
</gene>
<dbReference type="KEGG" id="acht:bsdcttw_30820"/>
<dbReference type="Proteomes" id="UP000515703">
    <property type="component" value="Chromosome"/>
</dbReference>
<accession>A0A7I8DS29</accession>
<reference evidence="1 2" key="1">
    <citation type="submission" date="2020-08" db="EMBL/GenBank/DDBJ databases">
        <title>Draft genome sequencing of an Anaerocolumna strain isolated from anoxic soil subjected to BSD treatment.</title>
        <authorList>
            <person name="Uek A."/>
            <person name="Tonouchi A."/>
        </authorList>
    </citation>
    <scope>NUCLEOTIDE SEQUENCE [LARGE SCALE GENOMIC DNA]</scope>
    <source>
        <strain evidence="1 2">CTTW</strain>
    </source>
</reference>
<name>A0A7I8DS29_9FIRM</name>
<dbReference type="AlphaFoldDB" id="A0A7I8DS29"/>
<evidence type="ECO:0000313" key="1">
    <source>
        <dbReference type="EMBL" id="BCK00042.1"/>
    </source>
</evidence>
<proteinExistence type="predicted"/>
<dbReference type="PROSITE" id="PS51257">
    <property type="entry name" value="PROKAR_LIPOPROTEIN"/>
    <property type="match status" value="1"/>
</dbReference>
<dbReference type="EMBL" id="AP023368">
    <property type="protein sequence ID" value="BCK00042.1"/>
    <property type="molecule type" value="Genomic_DNA"/>
</dbReference>